<reference evidence="2" key="1">
    <citation type="journal article" date="2014" name="Int. J. Syst. Evol. Microbiol.">
        <title>Complete genome of a new Firmicutes species belonging to the dominant human colonic microbiota ('Ruminococcus bicirculans') reveals two chromosomes and a selective capacity to utilize plant glucans.</title>
        <authorList>
            <consortium name="NISC Comparative Sequencing Program"/>
            <person name="Wegmann U."/>
            <person name="Louis P."/>
            <person name="Goesmann A."/>
            <person name="Henrissat B."/>
            <person name="Duncan S.H."/>
            <person name="Flint H.J."/>
        </authorList>
    </citation>
    <scope>NUCLEOTIDE SEQUENCE</scope>
    <source>
        <strain evidence="2">JCM 17590</strain>
    </source>
</reference>
<keyword evidence="3" id="KW-1185">Reference proteome</keyword>
<evidence type="ECO:0000259" key="1">
    <source>
        <dbReference type="Pfam" id="PF09348"/>
    </source>
</evidence>
<dbReference type="RefSeq" id="WP_344790056.1">
    <property type="nucleotide sequence ID" value="NZ_BAABBV010000001.1"/>
</dbReference>
<evidence type="ECO:0000313" key="3">
    <source>
        <dbReference type="Proteomes" id="UP001415169"/>
    </source>
</evidence>
<organism evidence="2 3">
    <name type="scientific">Gryllotalpicola daejeonensis</name>
    <dbReference type="NCBI Taxonomy" id="993087"/>
    <lineage>
        <taxon>Bacteria</taxon>
        <taxon>Bacillati</taxon>
        <taxon>Actinomycetota</taxon>
        <taxon>Actinomycetes</taxon>
        <taxon>Micrococcales</taxon>
        <taxon>Microbacteriaceae</taxon>
        <taxon>Gryllotalpicola</taxon>
    </lineage>
</organism>
<sequence>MSTAGRTYPELAVWPADAGGRYRRSEISAVVGDGDSAWKRCRDALLHWGVKTRSGFRVNSAEAVRPGTRLTITAGALGITVREPIEVVRVVDEPDRVGFSYRTLPGHPVDGEEAFILERSAAGIRLIVRSLTRPAPSGAWRVLFPLLLIAQTIAHRRYLRALR</sequence>
<reference evidence="2" key="2">
    <citation type="submission" date="2023-12" db="EMBL/GenBank/DDBJ databases">
        <authorList>
            <person name="Sun Q."/>
            <person name="Inoue M."/>
        </authorList>
    </citation>
    <scope>NUCLEOTIDE SEQUENCE</scope>
    <source>
        <strain evidence="2">JCM 17590</strain>
    </source>
</reference>
<feature type="domain" description="DUF1990" evidence="1">
    <location>
        <begin position="9"/>
        <end position="161"/>
    </location>
</feature>
<proteinExistence type="predicted"/>
<dbReference type="InterPro" id="IPR018960">
    <property type="entry name" value="DUF1990"/>
</dbReference>
<dbReference type="Pfam" id="PF09348">
    <property type="entry name" value="DUF1990"/>
    <property type="match status" value="1"/>
</dbReference>
<gene>
    <name evidence="2" type="ORF">GCM10022286_03890</name>
</gene>
<dbReference type="PANTHER" id="PTHR34202">
    <property type="entry name" value="UPF0548 PROTEIN"/>
    <property type="match status" value="1"/>
</dbReference>
<dbReference type="EMBL" id="BAABBV010000001">
    <property type="protein sequence ID" value="GAA4155226.1"/>
    <property type="molecule type" value="Genomic_DNA"/>
</dbReference>
<evidence type="ECO:0000313" key="2">
    <source>
        <dbReference type="EMBL" id="GAA4155226.1"/>
    </source>
</evidence>
<comment type="caution">
    <text evidence="2">The sequence shown here is derived from an EMBL/GenBank/DDBJ whole genome shotgun (WGS) entry which is preliminary data.</text>
</comment>
<accession>A0ABP7ZEM2</accession>
<protein>
    <submittedName>
        <fullName evidence="2">DUF1990 domain-containing protein</fullName>
    </submittedName>
</protein>
<dbReference type="PANTHER" id="PTHR34202:SF1">
    <property type="entry name" value="UPF0548 PROTEIN"/>
    <property type="match status" value="1"/>
</dbReference>
<dbReference type="PIRSF" id="PIRSF010260">
    <property type="entry name" value="UCP010260"/>
    <property type="match status" value="1"/>
</dbReference>
<dbReference type="Proteomes" id="UP001415169">
    <property type="component" value="Unassembled WGS sequence"/>
</dbReference>
<name>A0ABP7ZEM2_9MICO</name>
<dbReference type="InterPro" id="IPR014457">
    <property type="entry name" value="UCP010260"/>
</dbReference>